<keyword evidence="2" id="KW-1185">Reference proteome</keyword>
<dbReference type="AlphaFoldDB" id="A0A1X9T491"/>
<evidence type="ECO:0000313" key="1">
    <source>
        <dbReference type="EMBL" id="ARR10714.1"/>
    </source>
</evidence>
<dbReference type="EMBL" id="CP021170">
    <property type="protein sequence ID" value="ARR10714.1"/>
    <property type="molecule type" value="Genomic_DNA"/>
</dbReference>
<geneLocation type="plasmid" evidence="1 2">
    <name>unnamed1</name>
</geneLocation>
<keyword evidence="1" id="KW-0614">Plasmid</keyword>
<dbReference type="RefSeq" id="WP_087071416.1">
    <property type="nucleotide sequence ID" value="NZ_CP021170.1"/>
</dbReference>
<protein>
    <submittedName>
        <fullName evidence="1">Uncharacterized protein</fullName>
    </submittedName>
</protein>
<reference evidence="1 2" key="1">
    <citation type="journal article" date="2016" name="Int. J. Syst. Evol. Microbiol.">
        <title>Paenibacillus damxungensis sp. nov., isolated from raw yak (Bos grunniens) milk.</title>
        <authorList>
            <person name="Wu Z."/>
            <person name="Gao C."/>
            <person name="Han J."/>
            <person name="Liu Z."/>
        </authorList>
    </citation>
    <scope>NUCLEOTIDE SEQUENCE [LARGE SCALE GENOMIC DNA]</scope>
    <source>
        <strain evidence="1 2">BD3526</strain>
        <plasmid evidence="1 2">unnamed1</plasmid>
    </source>
</reference>
<accession>A0A1X9T491</accession>
<sequence length="136" mass="15708">MDSYIKANYKATHPIYQIGDTITVPDLPEKQDLIGIIDYRIVRGRIVVRYSSQDHHPDRIPLRAPAEEEIIHWDHIFEEEEILRGLTTGDFQQIDKKYYQISRICSLNVVAGRLNVAAWALPILQVPDVSKELVSR</sequence>
<gene>
    <name evidence="1" type="ORF">AR543_p0106</name>
</gene>
<proteinExistence type="predicted"/>
<evidence type="ECO:0000313" key="2">
    <source>
        <dbReference type="Proteomes" id="UP000078148"/>
    </source>
</evidence>
<organism evidence="1 2">
    <name type="scientific">Paenibacillus bovis</name>
    <dbReference type="NCBI Taxonomy" id="1616788"/>
    <lineage>
        <taxon>Bacteria</taxon>
        <taxon>Bacillati</taxon>
        <taxon>Bacillota</taxon>
        <taxon>Bacilli</taxon>
        <taxon>Bacillales</taxon>
        <taxon>Paenibacillaceae</taxon>
        <taxon>Paenibacillus</taxon>
    </lineage>
</organism>
<dbReference type="Proteomes" id="UP000078148">
    <property type="component" value="Plasmid unnamed1"/>
</dbReference>
<name>A0A1X9T491_9BACL</name>
<dbReference type="KEGG" id="pbv:AR543_p0106"/>